<organism evidence="2 3">
    <name type="scientific">Clostridium sulfidigenes</name>
    <dbReference type="NCBI Taxonomy" id="318464"/>
    <lineage>
        <taxon>Bacteria</taxon>
        <taxon>Bacillati</taxon>
        <taxon>Bacillota</taxon>
        <taxon>Clostridia</taxon>
        <taxon>Eubacteriales</taxon>
        <taxon>Clostridiaceae</taxon>
        <taxon>Clostridium</taxon>
    </lineage>
</organism>
<keyword evidence="1" id="KW-0812">Transmembrane</keyword>
<dbReference type="EMBL" id="SVCM01000183">
    <property type="protein sequence ID" value="MBE6061586.1"/>
    <property type="molecule type" value="Genomic_DNA"/>
</dbReference>
<keyword evidence="1" id="KW-0472">Membrane</keyword>
<accession>A0A927ZN52</accession>
<proteinExistence type="predicted"/>
<feature type="transmembrane region" description="Helical" evidence="1">
    <location>
        <begin position="641"/>
        <end position="664"/>
    </location>
</feature>
<evidence type="ECO:0000313" key="2">
    <source>
        <dbReference type="EMBL" id="MBE6061586.1"/>
    </source>
</evidence>
<dbReference type="Pfam" id="PF07242">
    <property type="entry name" value="DUF1430"/>
    <property type="match status" value="1"/>
</dbReference>
<evidence type="ECO:0000256" key="1">
    <source>
        <dbReference type="SAM" id="Phobius"/>
    </source>
</evidence>
<feature type="transmembrane region" description="Helical" evidence="1">
    <location>
        <begin position="303"/>
        <end position="328"/>
    </location>
</feature>
<comment type="caution">
    <text evidence="2">The sequence shown here is derived from an EMBL/GenBank/DDBJ whole genome shotgun (WGS) entry which is preliminary data.</text>
</comment>
<gene>
    <name evidence="2" type="ORF">E7215_15690</name>
</gene>
<dbReference type="Proteomes" id="UP000768462">
    <property type="component" value="Unassembled WGS sequence"/>
</dbReference>
<reference evidence="2" key="1">
    <citation type="submission" date="2019-04" db="EMBL/GenBank/DDBJ databases">
        <title>Evolution of Biomass-Degrading Anaerobic Consortia Revealed by Metagenomics.</title>
        <authorList>
            <person name="Peng X."/>
        </authorList>
    </citation>
    <scope>NUCLEOTIDE SEQUENCE</scope>
    <source>
        <strain evidence="2">SIG254</strain>
    </source>
</reference>
<dbReference type="AlphaFoldDB" id="A0A927ZN52"/>
<evidence type="ECO:0000313" key="3">
    <source>
        <dbReference type="Proteomes" id="UP000768462"/>
    </source>
</evidence>
<feature type="transmembrane region" description="Helical" evidence="1">
    <location>
        <begin position="598"/>
        <end position="620"/>
    </location>
</feature>
<dbReference type="InterPro" id="IPR006541">
    <property type="entry name" value="Bacteriocin_ass"/>
</dbReference>
<feature type="transmembrane region" description="Helical" evidence="1">
    <location>
        <begin position="278"/>
        <end position="297"/>
    </location>
</feature>
<keyword evidence="1" id="KW-1133">Transmembrane helix</keyword>
<feature type="transmembrane region" description="Helical" evidence="1">
    <location>
        <begin position="348"/>
        <end position="367"/>
    </location>
</feature>
<name>A0A927ZN52_9CLOT</name>
<feature type="transmembrane region" description="Helical" evidence="1">
    <location>
        <begin position="670"/>
        <end position="689"/>
    </location>
</feature>
<protein>
    <submittedName>
        <fullName evidence="2">DUF1430 domain-containing protein</fullName>
    </submittedName>
</protein>
<feature type="transmembrane region" description="Helical" evidence="1">
    <location>
        <begin position="227"/>
        <end position="246"/>
    </location>
</feature>
<sequence>MKRGIKSMKKLSYIFTAILGLLITLTIYSEFNETYYFKIDNFSNEKYVDMEVTDVFLSAADNNMTMPQLIDSLQEFAEENDAEIHIVRGKNDNLNRQVAEHFIYSSTFDVDNFIYTDEDSKISFSDKTESHYYAVNSDDSNAIKIKVLDDYYSTGVLYAIQSYRPLHQLKNAIDDGDIELWASFYEEDINAMNTLKESLMNKYSLTNESFLEVDRVKPAERAIGTNLQLIIILVVVNIILMTSYINRKLKEISIRKMNGNKNHQIMKRVIGGYISREIIVFSLTVIITFAILVGEISPMSYNIIKSICISSVIFILGLILLMGILYFYIRYISSLVSLKKSSVNMKLVFSNLVVKILLMAIIISPMISQVSKGGDALENLYNRLKYHDKEQYRYSVSGTSKISIKMGMDESIKISEDYFKALEKEKGIYTYFDFSNKENFIFSTKEQSNENIMPHIIVNKEYLRDYEIRNENGKIIDVDSISTNTIFIPEKYKGKDYVSMINQDKSIEEIYVTFERPFYNPDIIAPMAVSEDPSVLLVTDFAPEYVQPMYRYAYYGDVESLETTLKEMGYENKYRITDNSGIYDYYMKMYAKTFSKTIGIILLYVFIMLVFLYQSVYLHLEEIKKEISVKYLLGHRFWSRYSGLVIFNLSPHIILLLSAVGILKIPFNEAALFVAVFMAIEIIFLVYLIKKFEKNAVSMVLKGE</sequence>